<proteinExistence type="predicted"/>
<evidence type="ECO:0000256" key="1">
    <source>
        <dbReference type="ARBA" id="ARBA00022679"/>
    </source>
</evidence>
<dbReference type="InterPro" id="IPR029044">
    <property type="entry name" value="Nucleotide-diphossugar_trans"/>
</dbReference>
<dbReference type="InterPro" id="IPR002685">
    <property type="entry name" value="Glyco_trans_15"/>
</dbReference>
<dbReference type="Pfam" id="PF01793">
    <property type="entry name" value="Glyco_transf_15"/>
    <property type="match status" value="1"/>
</dbReference>
<keyword evidence="1" id="KW-0808">Transferase</keyword>
<dbReference type="GO" id="GO:0006487">
    <property type="term" value="P:protein N-linked glycosylation"/>
    <property type="evidence" value="ECO:0007669"/>
    <property type="project" value="TreeGrafter"/>
</dbReference>
<name>A0A1D9G1S6_MOOP1</name>
<dbReference type="AlphaFoldDB" id="A0A1D9G1S6"/>
<dbReference type="Proteomes" id="UP000176944">
    <property type="component" value="Chromosome"/>
</dbReference>
<gene>
    <name evidence="2" type="ORF">BJP36_18335</name>
</gene>
<organism evidence="2 3">
    <name type="scientific">Moorena producens (strain JHB)</name>
    <dbReference type="NCBI Taxonomy" id="1454205"/>
    <lineage>
        <taxon>Bacteria</taxon>
        <taxon>Bacillati</taxon>
        <taxon>Cyanobacteriota</taxon>
        <taxon>Cyanophyceae</taxon>
        <taxon>Coleofasciculales</taxon>
        <taxon>Coleofasciculaceae</taxon>
        <taxon>Moorena</taxon>
    </lineage>
</organism>
<dbReference type="GO" id="GO:0000032">
    <property type="term" value="P:cell wall mannoprotein biosynthetic process"/>
    <property type="evidence" value="ECO:0007669"/>
    <property type="project" value="TreeGrafter"/>
</dbReference>
<dbReference type="PANTHER" id="PTHR31121:SF6">
    <property type="entry name" value="ALPHA-1,2 MANNOSYLTRANSFERASE KTR1"/>
    <property type="match status" value="1"/>
</dbReference>
<dbReference type="EMBL" id="CP017708">
    <property type="protein sequence ID" value="AOY81582.1"/>
    <property type="molecule type" value="Genomic_DNA"/>
</dbReference>
<dbReference type="SUPFAM" id="SSF53448">
    <property type="entry name" value="Nucleotide-diphospho-sugar transferases"/>
    <property type="match status" value="1"/>
</dbReference>
<dbReference type="GO" id="GO:0000026">
    <property type="term" value="F:alpha-1,2-mannosyltransferase activity"/>
    <property type="evidence" value="ECO:0007669"/>
    <property type="project" value="TreeGrafter"/>
</dbReference>
<sequence>MDKKSIAVVALTKGYEEKENYQDLIARNKSINKYISNQFDNILFHEGNISVAHQKYIQSFTPEMEIKFINIKTEYPRTAFNNCKNKINNDLCPPTSRSSQFTLGYKHMCHFWFIDFLDYTNDYQYLIRIDEDCFIHKFDNDIVEVMEKKNQVFISPYFRKFDVPDVTLGMTKLLKEFVNENNIELKNKLEEDHNSVKCPYTNCMLINCEYFRNNDIFRKFQTKVDESSCIYSNRWGDLPLWGLVLWYFEDKYRYEEVRTIGYRHGSHSMTIN</sequence>
<reference evidence="3" key="1">
    <citation type="submission" date="2016-10" db="EMBL/GenBank/DDBJ databases">
        <title>Comparative genomics uncovers the prolific and rare metabolic potential of the cyanobacterial genus Moorea.</title>
        <authorList>
            <person name="Leao T."/>
            <person name="Castelao G."/>
            <person name="Korobeynikov A."/>
            <person name="Monroe E.A."/>
            <person name="Podell S."/>
            <person name="Glukhov E."/>
            <person name="Allen E."/>
            <person name="Gerwick W.H."/>
            <person name="Gerwick L."/>
        </authorList>
    </citation>
    <scope>NUCLEOTIDE SEQUENCE [LARGE SCALE GENOMIC DNA]</scope>
    <source>
        <strain evidence="3">JHB</strain>
    </source>
</reference>
<dbReference type="PANTHER" id="PTHR31121">
    <property type="entry name" value="ALPHA-1,2 MANNOSYLTRANSFERASE KTR1"/>
    <property type="match status" value="1"/>
</dbReference>
<dbReference type="Gene3D" id="3.90.550.10">
    <property type="entry name" value="Spore Coat Polysaccharide Biosynthesis Protein SpsA, Chain A"/>
    <property type="match status" value="1"/>
</dbReference>
<dbReference type="GO" id="GO:0016020">
    <property type="term" value="C:membrane"/>
    <property type="evidence" value="ECO:0007669"/>
    <property type="project" value="InterPro"/>
</dbReference>
<protein>
    <submittedName>
        <fullName evidence="2">Uncharacterized protein</fullName>
    </submittedName>
</protein>
<evidence type="ECO:0000313" key="3">
    <source>
        <dbReference type="Proteomes" id="UP000176944"/>
    </source>
</evidence>
<accession>A0A1D9G1S6</accession>
<evidence type="ECO:0000313" key="2">
    <source>
        <dbReference type="EMBL" id="AOY81582.1"/>
    </source>
</evidence>